<reference evidence="2" key="3">
    <citation type="submission" date="2021-10" db="EMBL/GenBank/DDBJ databases">
        <authorList>
            <person name="Mesa V."/>
        </authorList>
    </citation>
    <scope>NUCLEOTIDE SEQUENCE</scope>
    <source>
        <strain evidence="2">CC3_PB</strain>
    </source>
</reference>
<dbReference type="EMBL" id="UWJD01000001">
    <property type="protein sequence ID" value="VCT84447.1"/>
    <property type="molecule type" value="Genomic_DNA"/>
</dbReference>
<dbReference type="GO" id="GO:0004674">
    <property type="term" value="F:protein serine/threonine kinase activity"/>
    <property type="evidence" value="ECO:0007669"/>
    <property type="project" value="UniProtKB-EC"/>
</dbReference>
<sequence length="139" mass="16291">MDWLRKEANICNLNIMIDFIIENLRKDVKVTKHVDMEIRLVCEEALMNIINYAYPKGHGEMIAGYEYDKENNCLTLKVCDYGIEFNPIKENNPDITSDIMERSIGGLGIFLLKKISDIIEYERRENMNVLTIKKHYQSL</sequence>
<dbReference type="RefSeq" id="WP_058295330.1">
    <property type="nucleotide sequence ID" value="NZ_CAKJVD010000021.1"/>
</dbReference>
<keyword evidence="5" id="KW-0418">Kinase</keyword>
<evidence type="ECO:0000313" key="6">
    <source>
        <dbReference type="Proteomes" id="UP000220840"/>
    </source>
</evidence>
<dbReference type="GO" id="GO:0005524">
    <property type="term" value="F:ATP binding"/>
    <property type="evidence" value="ECO:0007669"/>
    <property type="project" value="UniProtKB-KW"/>
</dbReference>
<protein>
    <submittedName>
        <fullName evidence="4">ATP-binding protein</fullName>
    </submittedName>
    <submittedName>
        <fullName evidence="2">Anti-sigma factor</fullName>
    </submittedName>
    <submittedName>
        <fullName evidence="5">Serine/threonine-protein kinase BtrW</fullName>
        <ecNumber evidence="5">2.7.11.1</ecNumber>
    </submittedName>
</protein>
<dbReference type="STRING" id="137838.GCA_001458595_02559"/>
<evidence type="ECO:0000313" key="7">
    <source>
        <dbReference type="Proteomes" id="UP000431451"/>
    </source>
</evidence>
<evidence type="ECO:0000259" key="1">
    <source>
        <dbReference type="Pfam" id="PF13581"/>
    </source>
</evidence>
<dbReference type="EMBL" id="PDCJ01000001">
    <property type="protein sequence ID" value="PEG31172.1"/>
    <property type="molecule type" value="Genomic_DNA"/>
</dbReference>
<evidence type="ECO:0000313" key="3">
    <source>
        <dbReference type="EMBL" id="CAI3660813.1"/>
    </source>
</evidence>
<name>A0A2A7MH79_9CLOT</name>
<evidence type="ECO:0000313" key="5">
    <source>
        <dbReference type="EMBL" id="VCT84447.1"/>
    </source>
</evidence>
<dbReference type="EMBL" id="CAMTCP010000259">
    <property type="protein sequence ID" value="CAI3660813.1"/>
    <property type="molecule type" value="Genomic_DNA"/>
</dbReference>
<evidence type="ECO:0000313" key="2">
    <source>
        <dbReference type="EMBL" id="CAG9707960.1"/>
    </source>
</evidence>
<dbReference type="Gene3D" id="3.30.565.10">
    <property type="entry name" value="Histidine kinase-like ATPase, C-terminal domain"/>
    <property type="match status" value="1"/>
</dbReference>
<dbReference type="Proteomes" id="UP000431451">
    <property type="component" value="Unassembled WGS sequence"/>
</dbReference>
<keyword evidence="4" id="KW-0067">ATP-binding</keyword>
<dbReference type="AlphaFoldDB" id="A0A2A7MH79"/>
<reference evidence="5 7" key="2">
    <citation type="submission" date="2018-06" db="EMBL/GenBank/DDBJ databases">
        <authorList>
            <consortium name="IHU Genomes"/>
        </authorList>
    </citation>
    <scope>NUCLEOTIDE SEQUENCE [LARGE SCALE GENOMIC DNA]</scope>
    <source>
        <strain evidence="5 7">NEC25</strain>
    </source>
</reference>
<dbReference type="InterPro" id="IPR036890">
    <property type="entry name" value="HATPase_C_sf"/>
</dbReference>
<dbReference type="SUPFAM" id="SSF55874">
    <property type="entry name" value="ATPase domain of HSP90 chaperone/DNA topoisomerase II/histidine kinase"/>
    <property type="match status" value="1"/>
</dbReference>
<dbReference type="EC" id="2.7.11.1" evidence="5"/>
<dbReference type="GeneID" id="68877420"/>
<organism evidence="4 6">
    <name type="scientific">Clostridium neonatale</name>
    <dbReference type="NCBI Taxonomy" id="137838"/>
    <lineage>
        <taxon>Bacteria</taxon>
        <taxon>Bacillati</taxon>
        <taxon>Bacillota</taxon>
        <taxon>Clostridia</taxon>
        <taxon>Eubacteriales</taxon>
        <taxon>Clostridiaceae</taxon>
        <taxon>Clostridium</taxon>
    </lineage>
</organism>
<keyword evidence="6" id="KW-1185">Reference proteome</keyword>
<dbReference type="Pfam" id="PF13581">
    <property type="entry name" value="HATPase_c_2"/>
    <property type="match status" value="1"/>
</dbReference>
<dbReference type="Proteomes" id="UP000220840">
    <property type="component" value="Unassembled WGS sequence"/>
</dbReference>
<reference evidence="3" key="4">
    <citation type="submission" date="2022-10" db="EMBL/GenBank/DDBJ databases">
        <authorList>
            <person name="Aires J."/>
            <person name="Mesa V."/>
        </authorList>
    </citation>
    <scope>NUCLEOTIDE SEQUENCE</scope>
    <source>
        <strain evidence="3">Clostridium neonatale JD116</strain>
    </source>
</reference>
<feature type="domain" description="Histidine kinase/HSP90-like ATPase" evidence="1">
    <location>
        <begin position="19"/>
        <end position="134"/>
    </location>
</feature>
<gene>
    <name evidence="5" type="primary">btrW</name>
    <name evidence="3" type="ORF">CNEO2_50013</name>
    <name evidence="2" type="ORF">CNEO_43347</name>
    <name evidence="5" type="ORF">CNEONATNEC25_02047</name>
    <name evidence="4" type="ORF">CQ394_05455</name>
</gene>
<accession>A0A2A7MH79</accession>
<dbReference type="EMBL" id="CAKJVE010000004">
    <property type="protein sequence ID" value="CAG9707960.1"/>
    <property type="molecule type" value="Genomic_DNA"/>
</dbReference>
<reference evidence="4 6" key="1">
    <citation type="submission" date="2017-10" db="EMBL/GenBank/DDBJ databases">
        <title>Effective Description of Clostridium neonatale sp. nov. linked to necrotizing enterocolitis in neonates and a clarification of species assignable to the genus Clostridium (Prazmowski 1880) emend. Lawson and Rainey 2016.</title>
        <authorList>
            <person name="Bernard K."/>
            <person name="Burdz T."/>
            <person name="Wiebe D."/>
            <person name="Balcewich B."/>
            <person name="Alfa M."/>
            <person name="Bernier A.-M."/>
        </authorList>
    </citation>
    <scope>NUCLEOTIDE SEQUENCE [LARGE SCALE GENOMIC DNA]</scope>
    <source>
        <strain evidence="4 6">LCDC99A005</strain>
    </source>
</reference>
<proteinExistence type="predicted"/>
<dbReference type="Proteomes" id="UP001189143">
    <property type="component" value="Unassembled WGS sequence"/>
</dbReference>
<dbReference type="OrthoDB" id="9792240at2"/>
<keyword evidence="4" id="KW-0547">Nucleotide-binding</keyword>
<dbReference type="Proteomes" id="UP000789738">
    <property type="component" value="Unassembled WGS sequence"/>
</dbReference>
<evidence type="ECO:0000313" key="4">
    <source>
        <dbReference type="EMBL" id="PEG31172.1"/>
    </source>
</evidence>
<dbReference type="CDD" id="cd16936">
    <property type="entry name" value="HATPase_RsbW-like"/>
    <property type="match status" value="1"/>
</dbReference>
<dbReference type="InterPro" id="IPR003594">
    <property type="entry name" value="HATPase_dom"/>
</dbReference>
<keyword evidence="5" id="KW-0808">Transferase</keyword>